<feature type="compositionally biased region" description="Low complexity" evidence="4">
    <location>
        <begin position="1"/>
        <end position="24"/>
    </location>
</feature>
<gene>
    <name evidence="6" type="ORF">Micbo1qcDRAFT_154920</name>
</gene>
<feature type="compositionally biased region" description="Low complexity" evidence="4">
    <location>
        <begin position="799"/>
        <end position="808"/>
    </location>
</feature>
<keyword evidence="2" id="KW-0539">Nucleus</keyword>
<evidence type="ECO:0000313" key="7">
    <source>
        <dbReference type="Proteomes" id="UP000070501"/>
    </source>
</evidence>
<name>A0A136JGV1_9PEZI</name>
<feature type="compositionally biased region" description="Basic and acidic residues" evidence="4">
    <location>
        <begin position="585"/>
        <end position="601"/>
    </location>
</feature>
<evidence type="ECO:0000256" key="2">
    <source>
        <dbReference type="ARBA" id="ARBA00023242"/>
    </source>
</evidence>
<evidence type="ECO:0000256" key="4">
    <source>
        <dbReference type="SAM" id="MobiDB-lite"/>
    </source>
</evidence>
<keyword evidence="3" id="KW-0131">Cell cycle</keyword>
<dbReference type="Gene3D" id="1.10.10.60">
    <property type="entry name" value="Homeodomain-like"/>
    <property type="match status" value="1"/>
</dbReference>
<dbReference type="GO" id="GO:0010833">
    <property type="term" value="P:telomere maintenance via telomere lengthening"/>
    <property type="evidence" value="ECO:0007669"/>
    <property type="project" value="TreeGrafter"/>
</dbReference>
<evidence type="ECO:0000256" key="3">
    <source>
        <dbReference type="ARBA" id="ARBA00023306"/>
    </source>
</evidence>
<organism evidence="6 7">
    <name type="scientific">Microdochium bolleyi</name>
    <dbReference type="NCBI Taxonomy" id="196109"/>
    <lineage>
        <taxon>Eukaryota</taxon>
        <taxon>Fungi</taxon>
        <taxon>Dikarya</taxon>
        <taxon>Ascomycota</taxon>
        <taxon>Pezizomycotina</taxon>
        <taxon>Sordariomycetes</taxon>
        <taxon>Xylariomycetidae</taxon>
        <taxon>Xylariales</taxon>
        <taxon>Microdochiaceae</taxon>
        <taxon>Microdochium</taxon>
    </lineage>
</organism>
<dbReference type="STRING" id="196109.A0A136JGV1"/>
<dbReference type="PROSITE" id="PS51294">
    <property type="entry name" value="HTH_MYB"/>
    <property type="match status" value="1"/>
</dbReference>
<dbReference type="Pfam" id="PF08558">
    <property type="entry name" value="TRF"/>
    <property type="match status" value="1"/>
</dbReference>
<feature type="compositionally biased region" description="Basic and acidic residues" evidence="4">
    <location>
        <begin position="935"/>
        <end position="945"/>
    </location>
</feature>
<feature type="domain" description="HTH myb-type" evidence="5">
    <location>
        <begin position="594"/>
        <end position="646"/>
    </location>
</feature>
<reference evidence="7" key="1">
    <citation type="submission" date="2016-02" db="EMBL/GenBank/DDBJ databases">
        <title>Draft genome sequence of Microdochium bolleyi, a fungal endophyte of beachgrass.</title>
        <authorList>
            <consortium name="DOE Joint Genome Institute"/>
            <person name="David A.S."/>
            <person name="May G."/>
            <person name="Haridas S."/>
            <person name="Lim J."/>
            <person name="Wang M."/>
            <person name="Labutti K."/>
            <person name="Lipzen A."/>
            <person name="Barry K."/>
            <person name="Grigoriev I.V."/>
        </authorList>
    </citation>
    <scope>NUCLEOTIDE SEQUENCE [LARGE SCALE GENOMIC DNA]</scope>
    <source>
        <strain evidence="7">J235TASD1</strain>
    </source>
</reference>
<dbReference type="InParanoid" id="A0A136JGV1"/>
<accession>A0A136JGV1</accession>
<protein>
    <submittedName>
        <fullName evidence="6">Telomere repeat binding factor-domain-containing protein</fullName>
    </submittedName>
</protein>
<feature type="region of interest" description="Disordered" evidence="4">
    <location>
        <begin position="468"/>
        <end position="601"/>
    </location>
</feature>
<dbReference type="InterPro" id="IPR001005">
    <property type="entry name" value="SANT/Myb"/>
</dbReference>
<dbReference type="FunFam" id="1.10.10.60:FF:000137">
    <property type="entry name" value="MYB DNA binding protein"/>
    <property type="match status" value="1"/>
</dbReference>
<dbReference type="Proteomes" id="UP000070501">
    <property type="component" value="Unassembled WGS sequence"/>
</dbReference>
<dbReference type="InterPro" id="IPR052833">
    <property type="entry name" value="Telomeric_DNA-bd_trans-reg"/>
</dbReference>
<keyword evidence="1" id="KW-0238">DNA-binding</keyword>
<dbReference type="GO" id="GO:0042803">
    <property type="term" value="F:protein homodimerization activity"/>
    <property type="evidence" value="ECO:0007669"/>
    <property type="project" value="InterPro"/>
</dbReference>
<feature type="compositionally biased region" description="Basic and acidic residues" evidence="4">
    <location>
        <begin position="69"/>
        <end position="88"/>
    </location>
</feature>
<evidence type="ECO:0000313" key="6">
    <source>
        <dbReference type="EMBL" id="KXJ96372.1"/>
    </source>
</evidence>
<feature type="compositionally biased region" description="Polar residues" evidence="4">
    <location>
        <begin position="1001"/>
        <end position="1014"/>
    </location>
</feature>
<feature type="compositionally biased region" description="Low complexity" evidence="4">
    <location>
        <begin position="518"/>
        <end position="542"/>
    </location>
</feature>
<feature type="region of interest" description="Disordered" evidence="4">
    <location>
        <begin position="935"/>
        <end position="955"/>
    </location>
</feature>
<dbReference type="InterPro" id="IPR017930">
    <property type="entry name" value="Myb_dom"/>
</dbReference>
<dbReference type="InterPro" id="IPR013867">
    <property type="entry name" value="Telomere_rpt-bd_fac_dimer_dom"/>
</dbReference>
<feature type="compositionally biased region" description="Low complexity" evidence="4">
    <location>
        <begin position="575"/>
        <end position="584"/>
    </location>
</feature>
<feature type="region of interest" description="Disordered" evidence="4">
    <location>
        <begin position="677"/>
        <end position="808"/>
    </location>
</feature>
<feature type="region of interest" description="Disordered" evidence="4">
    <location>
        <begin position="969"/>
        <end position="1014"/>
    </location>
</feature>
<dbReference type="PANTHER" id="PTHR47807:SF1">
    <property type="entry name" value="PROTEIN TBF1"/>
    <property type="match status" value="1"/>
</dbReference>
<feature type="compositionally biased region" description="Polar residues" evidence="4">
    <location>
        <begin position="727"/>
        <end position="736"/>
    </location>
</feature>
<feature type="compositionally biased region" description="Polar residues" evidence="4">
    <location>
        <begin position="704"/>
        <end position="713"/>
    </location>
</feature>
<dbReference type="AlphaFoldDB" id="A0A136JGV1"/>
<dbReference type="InterPro" id="IPR009057">
    <property type="entry name" value="Homeodomain-like_sf"/>
</dbReference>
<dbReference type="PANTHER" id="PTHR47807">
    <property type="entry name" value="PROTEIN TBF1"/>
    <property type="match status" value="1"/>
</dbReference>
<feature type="compositionally biased region" description="Basic and acidic residues" evidence="4">
    <location>
        <begin position="680"/>
        <end position="693"/>
    </location>
</feature>
<dbReference type="SMART" id="SM00717">
    <property type="entry name" value="SANT"/>
    <property type="match status" value="1"/>
</dbReference>
<keyword evidence="7" id="KW-1185">Reference proteome</keyword>
<evidence type="ECO:0000259" key="5">
    <source>
        <dbReference type="PROSITE" id="PS51294"/>
    </source>
</evidence>
<proteinExistence type="predicted"/>
<dbReference type="SUPFAM" id="SSF46689">
    <property type="entry name" value="Homeodomain-like"/>
    <property type="match status" value="1"/>
</dbReference>
<dbReference type="OrthoDB" id="3366990at2759"/>
<dbReference type="CDD" id="cd11660">
    <property type="entry name" value="SANT_TRF"/>
    <property type="match status" value="1"/>
</dbReference>
<evidence type="ECO:0000256" key="1">
    <source>
        <dbReference type="ARBA" id="ARBA00023125"/>
    </source>
</evidence>
<feature type="compositionally biased region" description="Low complexity" evidence="4">
    <location>
        <begin position="714"/>
        <end position="725"/>
    </location>
</feature>
<feature type="region of interest" description="Disordered" evidence="4">
    <location>
        <begin position="1"/>
        <end position="88"/>
    </location>
</feature>
<dbReference type="GO" id="GO:0003691">
    <property type="term" value="F:double-stranded telomeric DNA binding"/>
    <property type="evidence" value="ECO:0007669"/>
    <property type="project" value="TreeGrafter"/>
</dbReference>
<sequence>MADLADAIAAAEKAAEAGPAPAMLQQTPTSDAVLAPPSPSVKPEPNAEDIPMPGVEDQRPASPLKRSRSPNEHQDAELRDDKRLKTEPVAHDGAVVGGAEDMDEFARLVQQAQDSVMHDDYLQLEGDPMSSATGDFLDSAAVSIIDLEEALMSMPPTRSESIWNGTHHFTRRKHVLPALGSLAVDVLVAWSEQSLEDTIRTLCHNRDSDVAREYVCLKTAFDAQRRCLSEDSLLLDPYSLGVYDGDREIVRVANLAASCASLFSTLDIGLEEVNDQFLTIFIPQGHDLSQDAADIFLALKTQIFLAMLDGQQERTRDEILDEVFPTTMRAVLESHHIGWPLNSIETQFLIDAEARKAMLRNESNDADSIQALSKQFSYETFLDSLNTYLNENIESIKMQGAGIIELRPGFEHNEPHDGEHPELDFDFDLDAAIAEASRAAEIDLDPDSDPSKNDEDLTAFLTDSISKAAEQAQAPEKDASQPGEVTSAAESASKATMMALQRMQGSHDDPKVPPPGHQPNSQPHSSSQAAYQQRQPQQYYPYPQHPPHPSYRAPGDHLPPNQSDSTPALYERARQAAAARSSTQARREGTHSTRRPWSPEEEKALMMGLDMVKGPHWSQILGLFGPNGSISQILADRTQVQLKDKARNLKLFFLKANTEMPYYLQCVTGELKTRAPTQAARKEAEEKAKEEQQAHVNGVHPHASSMQSNALHNPQTPARPTAAAPISHSTTPSQRFTHPHLPGGGVGTHHSVRPPVSMSSTAPRPPFLAAQPVHLPVKMLQSPQQSRTAAASVPPPPSTQATPQTTSALSDAAFSGASVEGTPQEDLSIEDAALMDLQALLDGDIPDDLTGDINGELAAALNGDSSMDAPLVVDHEPVPNVGCEKSEAQTRDDTSLGSVAQQQLTVPTTEQSGFLEKEEDDFLLDLQAAIEKEANDNNASVEDHQSLMPDPGESETDLFDIQAAIEREAAQAAAADESAHHHQADDSLMDFQMTLEREPVTNVTPYRATSSTTA</sequence>
<dbReference type="EMBL" id="KQ964245">
    <property type="protein sequence ID" value="KXJ96372.1"/>
    <property type="molecule type" value="Genomic_DNA"/>
</dbReference>